<dbReference type="AlphaFoldDB" id="A0A0D7ATN1"/>
<proteinExistence type="predicted"/>
<sequence length="408" mass="45368">MFALPHDVLALILCDYLGGGKEAACVCRSWRLVCGPYVFQHLVVKPTDMVDTAQAFLSHPILLGRTEDVTFCGIVGVSAADFRLATTIVLGLLQRKRLRRFTLLRCTEPEAMSFHPSFVPAFKMASFIESAMPLAVIAGLIPNKWEELYFCESTWPTRCKTLKGTAHQIRARSLWIEPFVEFCDGADTGGLRHVALRLMRNADCLTLVDPNLSLTDSSDSESLSAIVGCRLSHLCIASTCCFNHEEHVTPFNWNGFGLRSMTQLTDLWLVLGSDDLEAMATIMADGLPLSLLELRIEVHPERWDLEQVRALWQEVAQRMDSRPFSFSVCLCRFAGRAVDIDGGSGQAYVDDDGRSKIASAEDEWRRHGVEATFVRTEQTIQGFSHVLGKRSQQDTLSCMVCAGGHCEV</sequence>
<protein>
    <recommendedName>
        <fullName evidence="3">F-box domain-containing protein</fullName>
    </recommendedName>
</protein>
<keyword evidence="2" id="KW-1185">Reference proteome</keyword>
<dbReference type="EMBL" id="KN880963">
    <property type="protein sequence ID" value="KIY61365.1"/>
    <property type="molecule type" value="Genomic_DNA"/>
</dbReference>
<organism evidence="1 2">
    <name type="scientific">Cylindrobasidium torrendii FP15055 ss-10</name>
    <dbReference type="NCBI Taxonomy" id="1314674"/>
    <lineage>
        <taxon>Eukaryota</taxon>
        <taxon>Fungi</taxon>
        <taxon>Dikarya</taxon>
        <taxon>Basidiomycota</taxon>
        <taxon>Agaricomycotina</taxon>
        <taxon>Agaricomycetes</taxon>
        <taxon>Agaricomycetidae</taxon>
        <taxon>Agaricales</taxon>
        <taxon>Marasmiineae</taxon>
        <taxon>Physalacriaceae</taxon>
        <taxon>Cylindrobasidium</taxon>
    </lineage>
</organism>
<evidence type="ECO:0000313" key="2">
    <source>
        <dbReference type="Proteomes" id="UP000054007"/>
    </source>
</evidence>
<accession>A0A0D7ATN1</accession>
<evidence type="ECO:0008006" key="3">
    <source>
        <dbReference type="Google" id="ProtNLM"/>
    </source>
</evidence>
<dbReference type="Proteomes" id="UP000054007">
    <property type="component" value="Unassembled WGS sequence"/>
</dbReference>
<gene>
    <name evidence="1" type="ORF">CYLTODRAFT_427571</name>
</gene>
<reference evidence="1 2" key="1">
    <citation type="journal article" date="2015" name="Fungal Genet. Biol.">
        <title>Evolution of novel wood decay mechanisms in Agaricales revealed by the genome sequences of Fistulina hepatica and Cylindrobasidium torrendii.</title>
        <authorList>
            <person name="Floudas D."/>
            <person name="Held B.W."/>
            <person name="Riley R."/>
            <person name="Nagy L.G."/>
            <person name="Koehler G."/>
            <person name="Ransdell A.S."/>
            <person name="Younus H."/>
            <person name="Chow J."/>
            <person name="Chiniquy J."/>
            <person name="Lipzen A."/>
            <person name="Tritt A."/>
            <person name="Sun H."/>
            <person name="Haridas S."/>
            <person name="LaButti K."/>
            <person name="Ohm R.A."/>
            <person name="Kues U."/>
            <person name="Blanchette R.A."/>
            <person name="Grigoriev I.V."/>
            <person name="Minto R.E."/>
            <person name="Hibbett D.S."/>
        </authorList>
    </citation>
    <scope>NUCLEOTIDE SEQUENCE [LARGE SCALE GENOMIC DNA]</scope>
    <source>
        <strain evidence="1 2">FP15055 ss-10</strain>
    </source>
</reference>
<name>A0A0D7ATN1_9AGAR</name>
<evidence type="ECO:0000313" key="1">
    <source>
        <dbReference type="EMBL" id="KIY61365.1"/>
    </source>
</evidence>